<dbReference type="OrthoDB" id="9880950at2"/>
<organism evidence="2 3">
    <name type="scientific">Prolixibacter denitrificans</name>
    <dbReference type="NCBI Taxonomy" id="1541063"/>
    <lineage>
        <taxon>Bacteria</taxon>
        <taxon>Pseudomonadati</taxon>
        <taxon>Bacteroidota</taxon>
        <taxon>Bacteroidia</taxon>
        <taxon>Marinilabiliales</taxon>
        <taxon>Prolixibacteraceae</taxon>
        <taxon>Prolixibacter</taxon>
    </lineage>
</organism>
<dbReference type="AlphaFoldDB" id="A0A2P8CDZ8"/>
<evidence type="ECO:0000313" key="4">
    <source>
        <dbReference type="Proteomes" id="UP000396862"/>
    </source>
</evidence>
<gene>
    <name evidence="2" type="ORF">CLV93_104121</name>
    <name evidence="1" type="ORF">JCM18694_21720</name>
</gene>
<comment type="caution">
    <text evidence="2">The sequence shown here is derived from an EMBL/GenBank/DDBJ whole genome shotgun (WGS) entry which is preliminary data.</text>
</comment>
<dbReference type="Proteomes" id="UP000240621">
    <property type="component" value="Unassembled WGS sequence"/>
</dbReference>
<sequence length="173" mass="19827">MKTPRFLICHHPFASEDEPAEFILHNAQPRFLAKAEALDFEELETRPDKPFGDVLYVNGEGTMEIYRLTVTEFYDRADDDDILQVLLQGGHDFYVSYLDQVAEDEGEKPGHPVKDFNKELPGLKILQAPDRITLVYNGLVSDFNSEEELDEFLEQDLGITQSMLDQGIINKFE</sequence>
<dbReference type="RefSeq" id="WP_106541994.1">
    <property type="nucleotide sequence ID" value="NZ_BLAU01000001.1"/>
</dbReference>
<name>A0A2P8CDZ8_9BACT</name>
<proteinExistence type="predicted"/>
<evidence type="ECO:0000313" key="2">
    <source>
        <dbReference type="EMBL" id="PSK83191.1"/>
    </source>
</evidence>
<reference evidence="1 4" key="2">
    <citation type="submission" date="2019-10" db="EMBL/GenBank/DDBJ databases">
        <title>Prolixibacter strains distinguished by the presence of nitrate reductase genes were adept at nitrate-dependent anaerobic corrosion of metallic iron and carbon steel.</title>
        <authorList>
            <person name="Iino T."/>
            <person name="Shono N."/>
            <person name="Ito K."/>
            <person name="Nakamura R."/>
            <person name="Sueoka K."/>
            <person name="Harayama S."/>
            <person name="Ohkuma M."/>
        </authorList>
    </citation>
    <scope>NUCLEOTIDE SEQUENCE [LARGE SCALE GENOMIC DNA]</scope>
    <source>
        <strain evidence="1 4">MIC1-1</strain>
    </source>
</reference>
<accession>A0A2P8CDZ8</accession>
<protein>
    <submittedName>
        <fullName evidence="2">Uncharacterized protein</fullName>
    </submittedName>
</protein>
<reference evidence="2 3" key="1">
    <citation type="submission" date="2018-03" db="EMBL/GenBank/DDBJ databases">
        <title>Genomic Encyclopedia of Archaeal and Bacterial Type Strains, Phase II (KMG-II): from individual species to whole genera.</title>
        <authorList>
            <person name="Goeker M."/>
        </authorList>
    </citation>
    <scope>NUCLEOTIDE SEQUENCE [LARGE SCALE GENOMIC DNA]</scope>
    <source>
        <strain evidence="2 3">DSM 27267</strain>
    </source>
</reference>
<dbReference type="Proteomes" id="UP000396862">
    <property type="component" value="Unassembled WGS sequence"/>
</dbReference>
<keyword evidence="4" id="KW-1185">Reference proteome</keyword>
<dbReference type="EMBL" id="PYGC01000004">
    <property type="protein sequence ID" value="PSK83191.1"/>
    <property type="molecule type" value="Genomic_DNA"/>
</dbReference>
<evidence type="ECO:0000313" key="3">
    <source>
        <dbReference type="Proteomes" id="UP000240621"/>
    </source>
</evidence>
<dbReference type="EMBL" id="BLAU01000001">
    <property type="protein sequence ID" value="GET21926.1"/>
    <property type="molecule type" value="Genomic_DNA"/>
</dbReference>
<evidence type="ECO:0000313" key="1">
    <source>
        <dbReference type="EMBL" id="GET21926.1"/>
    </source>
</evidence>